<reference evidence="1" key="2">
    <citation type="journal article" date="2021" name="PeerJ">
        <title>Extensive microbial diversity within the chicken gut microbiome revealed by metagenomics and culture.</title>
        <authorList>
            <person name="Gilroy R."/>
            <person name="Ravi A."/>
            <person name="Getino M."/>
            <person name="Pursley I."/>
            <person name="Horton D.L."/>
            <person name="Alikhan N.F."/>
            <person name="Baker D."/>
            <person name="Gharbi K."/>
            <person name="Hall N."/>
            <person name="Watson M."/>
            <person name="Adriaenssens E.M."/>
            <person name="Foster-Nyarko E."/>
            <person name="Jarju S."/>
            <person name="Secka A."/>
            <person name="Antonio M."/>
            <person name="Oren A."/>
            <person name="Chaudhuri R.R."/>
            <person name="La Ragione R."/>
            <person name="Hildebrand F."/>
            <person name="Pallen M.J."/>
        </authorList>
    </citation>
    <scope>NUCLEOTIDE SEQUENCE</scope>
    <source>
        <strain evidence="1">35461</strain>
    </source>
</reference>
<evidence type="ECO:0000313" key="1">
    <source>
        <dbReference type="EMBL" id="HIV08526.1"/>
    </source>
</evidence>
<name>A0A9D1NLW6_9BACT</name>
<reference evidence="1" key="1">
    <citation type="submission" date="2020-10" db="EMBL/GenBank/DDBJ databases">
        <authorList>
            <person name="Gilroy R."/>
        </authorList>
    </citation>
    <scope>NUCLEOTIDE SEQUENCE</scope>
    <source>
        <strain evidence="1">35461</strain>
    </source>
</reference>
<protein>
    <submittedName>
        <fullName evidence="1">Uncharacterized protein</fullName>
    </submittedName>
</protein>
<dbReference type="Proteomes" id="UP000886845">
    <property type="component" value="Unassembled WGS sequence"/>
</dbReference>
<dbReference type="EMBL" id="DVOR01000007">
    <property type="protein sequence ID" value="HIV08526.1"/>
    <property type="molecule type" value="Genomic_DNA"/>
</dbReference>
<sequence>MITQAKLDQAAMELRLLGRKPARRTVFGLAPGFPGLLAPLAFFLDTRGAHGLGDLALSALLRASGVPVEPPPRRVTDARLLPGGLLRVETERSLIWVAVGALPEGAEAPPDPRKRFNTAILLGADAPEPPFAAESFPDFLDQLRRFMPAYLRGADPFWWAALADWVAELDRTTGAEPMKDLTDALRFYDRNREKIESLLAFRRDIAEESEAFAKRLEGKLRAAGLGGDALKAEPGGRLCLTRTVRVEGRPFEAQWVAEIRLEDLAIRASVSLPRDAKTRRRPAPEEAAQALEASGLAALAAERRITVDNPEASAYQTLKTLLQAAAEAFAKLA</sequence>
<evidence type="ECO:0000313" key="2">
    <source>
        <dbReference type="Proteomes" id="UP000886845"/>
    </source>
</evidence>
<accession>A0A9D1NLW6</accession>
<comment type="caution">
    <text evidence="1">The sequence shown here is derived from an EMBL/GenBank/DDBJ whole genome shotgun (WGS) entry which is preliminary data.</text>
</comment>
<dbReference type="AlphaFoldDB" id="A0A9D1NLW6"/>
<organism evidence="1 2">
    <name type="scientific">Candidatus Spyradenecus faecavium</name>
    <dbReference type="NCBI Taxonomy" id="2840947"/>
    <lineage>
        <taxon>Bacteria</taxon>
        <taxon>Pseudomonadati</taxon>
        <taxon>Lentisphaerota</taxon>
        <taxon>Lentisphaeria</taxon>
        <taxon>Lentisphaerales</taxon>
        <taxon>Lentisphaeraceae</taxon>
        <taxon>Lentisphaeraceae incertae sedis</taxon>
        <taxon>Candidatus Spyradenecus</taxon>
    </lineage>
</organism>
<proteinExistence type="predicted"/>
<gene>
    <name evidence="1" type="ORF">IAC79_00220</name>
</gene>